<dbReference type="InterPro" id="IPR009061">
    <property type="entry name" value="DNA-bd_dom_put_sf"/>
</dbReference>
<evidence type="ECO:0000313" key="2">
    <source>
        <dbReference type="Proteomes" id="UP000290365"/>
    </source>
</evidence>
<dbReference type="SUPFAM" id="SSF46955">
    <property type="entry name" value="Putative DNA-binding domain"/>
    <property type="match status" value="1"/>
</dbReference>
<keyword evidence="2" id="KW-1185">Reference proteome</keyword>
<dbReference type="Proteomes" id="UP000290365">
    <property type="component" value="Chromosome"/>
</dbReference>
<dbReference type="EMBL" id="CP035758">
    <property type="protein sequence ID" value="QBD77603.1"/>
    <property type="molecule type" value="Genomic_DNA"/>
</dbReference>
<sequence length="106" mass="12466">MDEQYIVIRRRATSVYSEQEAAALAHVSCEVIQRFQGLGLIEGVEMSDGERCYEEEELEQMRRMRRIRHDLGVNLAGVEVIVHLLRRIEELERELEDLRSHLSKDK</sequence>
<dbReference type="Gene3D" id="1.10.1660.10">
    <property type="match status" value="1"/>
</dbReference>
<evidence type="ECO:0000313" key="1">
    <source>
        <dbReference type="EMBL" id="QBD77603.1"/>
    </source>
</evidence>
<dbReference type="Pfam" id="PF13591">
    <property type="entry name" value="MerR_2"/>
    <property type="match status" value="1"/>
</dbReference>
<protein>
    <submittedName>
        <fullName evidence="1">MerR family transcriptional regulator</fullName>
    </submittedName>
</protein>
<name>A0A4P6JQR2_KTERU</name>
<organism evidence="1 2">
    <name type="scientific">Ktedonosporobacter rubrisoli</name>
    <dbReference type="NCBI Taxonomy" id="2509675"/>
    <lineage>
        <taxon>Bacteria</taxon>
        <taxon>Bacillati</taxon>
        <taxon>Chloroflexota</taxon>
        <taxon>Ktedonobacteria</taxon>
        <taxon>Ktedonobacterales</taxon>
        <taxon>Ktedonosporobacteraceae</taxon>
        <taxon>Ktedonosporobacter</taxon>
    </lineage>
</organism>
<dbReference type="KEGG" id="kbs:EPA93_17030"/>
<dbReference type="AlphaFoldDB" id="A0A4P6JQR2"/>
<reference evidence="1 2" key="1">
    <citation type="submission" date="2019-01" db="EMBL/GenBank/DDBJ databases">
        <title>Ktedonosporobacter rubrisoli SCAWS-G2.</title>
        <authorList>
            <person name="Huang Y."/>
            <person name="Yan B."/>
        </authorList>
    </citation>
    <scope>NUCLEOTIDE SEQUENCE [LARGE SCALE GENOMIC DNA]</scope>
    <source>
        <strain evidence="1 2">SCAWS-G2</strain>
    </source>
</reference>
<accession>A0A4P6JQR2</accession>
<dbReference type="RefSeq" id="WP_129888658.1">
    <property type="nucleotide sequence ID" value="NZ_CP035758.1"/>
</dbReference>
<proteinExistence type="predicted"/>
<gene>
    <name evidence="1" type="ORF">EPA93_17030</name>
</gene>